<dbReference type="AlphaFoldDB" id="A0A6B8RE26"/>
<keyword evidence="2" id="KW-1185">Reference proteome</keyword>
<sequence>MFKATIVSILILAAILFVYKDSGTTPISENTLPDPTSTAYKNLVEMRKNVGLDTSPEAINRLYAEQGPNPGFAMIGERTILAGLADIEGQVPNIASILPPENYGGIYIKSANHKLAVKLVHSTPELEEKIIALAKFPDSIEFEDAQFTKAELEAAQELLTANINQIPGINSIGADIRVNRLNIGFNLSEQQTVESRKQIEKLVNPLLLAYSFDLPPITF</sequence>
<organism evidence="1 2">
    <name type="scientific">Paenibacillus psychroresistens</name>
    <dbReference type="NCBI Taxonomy" id="1778678"/>
    <lineage>
        <taxon>Bacteria</taxon>
        <taxon>Bacillati</taxon>
        <taxon>Bacillota</taxon>
        <taxon>Bacilli</taxon>
        <taxon>Bacillales</taxon>
        <taxon>Paenibacillaceae</taxon>
        <taxon>Paenibacillus</taxon>
    </lineage>
</organism>
<dbReference type="Proteomes" id="UP000426246">
    <property type="component" value="Chromosome"/>
</dbReference>
<protein>
    <submittedName>
        <fullName evidence="1">Uncharacterized protein</fullName>
    </submittedName>
</protein>
<reference evidence="2" key="1">
    <citation type="submission" date="2018-11" db="EMBL/GenBank/DDBJ databases">
        <title>Complete genome sequence of Paenibacillus sp. ML311-T8.</title>
        <authorList>
            <person name="Nam Y.-D."/>
            <person name="Kang J."/>
            <person name="Chung W.-H."/>
            <person name="Park Y.S."/>
        </authorList>
    </citation>
    <scope>NUCLEOTIDE SEQUENCE [LARGE SCALE GENOMIC DNA]</scope>
    <source>
        <strain evidence="2">ML311-T8</strain>
    </source>
</reference>
<gene>
    <name evidence="1" type="ORF">EHS13_01655</name>
</gene>
<name>A0A6B8RE26_9BACL</name>
<evidence type="ECO:0000313" key="1">
    <source>
        <dbReference type="EMBL" id="QGQ93712.1"/>
    </source>
</evidence>
<evidence type="ECO:0000313" key="2">
    <source>
        <dbReference type="Proteomes" id="UP000426246"/>
    </source>
</evidence>
<proteinExistence type="predicted"/>
<accession>A0A6B8RE26</accession>
<dbReference type="RefSeq" id="WP_155698709.1">
    <property type="nucleotide sequence ID" value="NZ_CP034235.1"/>
</dbReference>
<dbReference type="EMBL" id="CP034235">
    <property type="protein sequence ID" value="QGQ93712.1"/>
    <property type="molecule type" value="Genomic_DNA"/>
</dbReference>
<dbReference type="KEGG" id="ppsc:EHS13_01655"/>